<dbReference type="GO" id="GO:0005524">
    <property type="term" value="F:ATP binding"/>
    <property type="evidence" value="ECO:0007669"/>
    <property type="project" value="UniProtKB-KW"/>
</dbReference>
<keyword evidence="5" id="KW-0862">Zinc</keyword>
<dbReference type="PANTHER" id="PTHR42734:SF9">
    <property type="entry name" value="ZINC IMPORT ATP-BINDING PROTEIN ZNUC"/>
    <property type="match status" value="1"/>
</dbReference>
<dbReference type="PROSITE" id="PS00211">
    <property type="entry name" value="ABC_TRANSPORTER_1"/>
    <property type="match status" value="1"/>
</dbReference>
<evidence type="ECO:0000313" key="12">
    <source>
        <dbReference type="EMBL" id="RRJ82559.1"/>
    </source>
</evidence>
<dbReference type="GO" id="GO:0006829">
    <property type="term" value="P:zinc ion transport"/>
    <property type="evidence" value="ECO:0007669"/>
    <property type="project" value="UniProtKB-KW"/>
</dbReference>
<evidence type="ECO:0000256" key="10">
    <source>
        <dbReference type="ARBA" id="ARBA00023136"/>
    </source>
</evidence>
<dbReference type="SUPFAM" id="SSF52540">
    <property type="entry name" value="P-loop containing nucleoside triphosphate hydrolases"/>
    <property type="match status" value="1"/>
</dbReference>
<keyword evidence="13" id="KW-1185">Reference proteome</keyword>
<evidence type="ECO:0000256" key="2">
    <source>
        <dbReference type="ARBA" id="ARBA00022475"/>
    </source>
</evidence>
<dbReference type="InterPro" id="IPR003593">
    <property type="entry name" value="AAA+_ATPase"/>
</dbReference>
<dbReference type="Pfam" id="PF00005">
    <property type="entry name" value="ABC_tran"/>
    <property type="match status" value="1"/>
</dbReference>
<keyword evidence="7" id="KW-0864">Zinc transport</keyword>
<sequence length="250" mass="28045">MSQPLLRVQEISFSRQQRRLLDRISFEIHPGEIVTLIGPNGAGKTTLVRIVLGLIKADSGHCERQPGLRIGYMPQKLHIEPTFPLTVRGFLRLNGKPQPAVIDAVLQRVGIDHLAERRLQKLSGGEMQRALLARALLQKPQLLVLDEPVQGVDINGQRELYNLIRSLRDETRCAVLMISHDLHLVMAATDNVICLNQHICCSGHPDHVSNHPAYLELFGDNQQEFALYTHHHDHDHSISGKVVPCGEDHV</sequence>
<gene>
    <name evidence="12" type="primary">znuC</name>
    <name evidence="12" type="ORF">D0544_11870</name>
</gene>
<dbReference type="Gene3D" id="3.40.50.300">
    <property type="entry name" value="P-loop containing nucleotide triphosphate hydrolases"/>
    <property type="match status" value="1"/>
</dbReference>
<dbReference type="GO" id="GO:0016887">
    <property type="term" value="F:ATP hydrolysis activity"/>
    <property type="evidence" value="ECO:0007669"/>
    <property type="project" value="InterPro"/>
</dbReference>
<keyword evidence="9" id="KW-0406">Ion transport</keyword>
<evidence type="ECO:0000256" key="1">
    <source>
        <dbReference type="ARBA" id="ARBA00022448"/>
    </source>
</evidence>
<accession>A0A3P3VLF5</accession>
<dbReference type="SMART" id="SM00382">
    <property type="entry name" value="AAA"/>
    <property type="match status" value="1"/>
</dbReference>
<evidence type="ECO:0000259" key="11">
    <source>
        <dbReference type="PROSITE" id="PS50893"/>
    </source>
</evidence>
<evidence type="ECO:0000256" key="7">
    <source>
        <dbReference type="ARBA" id="ARBA00022906"/>
    </source>
</evidence>
<name>A0A3P3VLF5_9GAMM</name>
<evidence type="ECO:0000256" key="5">
    <source>
        <dbReference type="ARBA" id="ARBA00022833"/>
    </source>
</evidence>
<keyword evidence="3" id="KW-0997">Cell inner membrane</keyword>
<protein>
    <submittedName>
        <fullName evidence="12">Zinc ABC transporter ATP-binding protein ZnuC</fullName>
    </submittedName>
</protein>
<dbReference type="NCBIfam" id="NF007090">
    <property type="entry name" value="PRK09544.1"/>
    <property type="match status" value="1"/>
</dbReference>
<keyword evidence="2" id="KW-1003">Cell membrane</keyword>
<organism evidence="12 13">
    <name type="scientific">Aestuariirhabdus litorea</name>
    <dbReference type="NCBI Taxonomy" id="2528527"/>
    <lineage>
        <taxon>Bacteria</taxon>
        <taxon>Pseudomonadati</taxon>
        <taxon>Pseudomonadota</taxon>
        <taxon>Gammaproteobacteria</taxon>
        <taxon>Oceanospirillales</taxon>
        <taxon>Aestuariirhabdaceae</taxon>
        <taxon>Aestuariirhabdus</taxon>
    </lineage>
</organism>
<evidence type="ECO:0000256" key="6">
    <source>
        <dbReference type="ARBA" id="ARBA00022840"/>
    </source>
</evidence>
<dbReference type="InterPro" id="IPR017871">
    <property type="entry name" value="ABC_transporter-like_CS"/>
</dbReference>
<dbReference type="PANTHER" id="PTHR42734">
    <property type="entry name" value="METAL TRANSPORT SYSTEM ATP-BINDING PROTEIN TM_0124-RELATED"/>
    <property type="match status" value="1"/>
</dbReference>
<dbReference type="Proteomes" id="UP000280792">
    <property type="component" value="Unassembled WGS sequence"/>
</dbReference>
<comment type="caution">
    <text evidence="12">The sequence shown here is derived from an EMBL/GenBank/DDBJ whole genome shotgun (WGS) entry which is preliminary data.</text>
</comment>
<feature type="domain" description="ABC transporter" evidence="11">
    <location>
        <begin position="6"/>
        <end position="221"/>
    </location>
</feature>
<keyword evidence="8" id="KW-1278">Translocase</keyword>
<evidence type="ECO:0000256" key="8">
    <source>
        <dbReference type="ARBA" id="ARBA00022967"/>
    </source>
</evidence>
<dbReference type="RefSeq" id="WP_125016407.1">
    <property type="nucleotide sequence ID" value="NZ_QWEZ01000002.1"/>
</dbReference>
<keyword evidence="4" id="KW-0547">Nucleotide-binding</keyword>
<keyword evidence="6 12" id="KW-0067">ATP-binding</keyword>
<dbReference type="FunFam" id="3.40.50.300:FF:000392">
    <property type="entry name" value="Zinc import ATP-binding protein ZnuC"/>
    <property type="match status" value="1"/>
</dbReference>
<evidence type="ECO:0000256" key="9">
    <source>
        <dbReference type="ARBA" id="ARBA00023065"/>
    </source>
</evidence>
<proteinExistence type="predicted"/>
<evidence type="ECO:0000313" key="13">
    <source>
        <dbReference type="Proteomes" id="UP000280792"/>
    </source>
</evidence>
<keyword evidence="10" id="KW-0472">Membrane</keyword>
<keyword evidence="1" id="KW-0813">Transport</keyword>
<evidence type="ECO:0000256" key="3">
    <source>
        <dbReference type="ARBA" id="ARBA00022519"/>
    </source>
</evidence>
<reference evidence="12 13" key="2">
    <citation type="submission" date="2018-12" db="EMBL/GenBank/DDBJ databases">
        <title>Simiduia agarivorans gen. nov., sp. nov., a marine, agarolytic bacterium isolated from shallow coastal water from Keelung, Taiwan.</title>
        <authorList>
            <person name="Shieh W.Y."/>
        </authorList>
    </citation>
    <scope>NUCLEOTIDE SEQUENCE [LARGE SCALE GENOMIC DNA]</scope>
    <source>
        <strain evidence="12 13">GTF-13</strain>
    </source>
</reference>
<evidence type="ECO:0000256" key="4">
    <source>
        <dbReference type="ARBA" id="ARBA00022741"/>
    </source>
</evidence>
<dbReference type="EMBL" id="QWEZ01000002">
    <property type="protein sequence ID" value="RRJ82559.1"/>
    <property type="molecule type" value="Genomic_DNA"/>
</dbReference>
<dbReference type="InterPro" id="IPR050153">
    <property type="entry name" value="Metal_Ion_Import_ABC"/>
</dbReference>
<reference evidence="12 13" key="1">
    <citation type="submission" date="2018-08" db="EMBL/GenBank/DDBJ databases">
        <authorList>
            <person name="Khan S.A."/>
        </authorList>
    </citation>
    <scope>NUCLEOTIDE SEQUENCE [LARGE SCALE GENOMIC DNA]</scope>
    <source>
        <strain evidence="12 13">GTF-13</strain>
    </source>
</reference>
<dbReference type="InterPro" id="IPR027417">
    <property type="entry name" value="P-loop_NTPase"/>
</dbReference>
<dbReference type="InterPro" id="IPR003439">
    <property type="entry name" value="ABC_transporter-like_ATP-bd"/>
</dbReference>
<dbReference type="PROSITE" id="PS50893">
    <property type="entry name" value="ABC_TRANSPORTER_2"/>
    <property type="match status" value="1"/>
</dbReference>
<dbReference type="AlphaFoldDB" id="A0A3P3VLF5"/>
<dbReference type="CDD" id="cd03235">
    <property type="entry name" value="ABC_Metallic_Cations"/>
    <property type="match status" value="1"/>
</dbReference>
<dbReference type="GO" id="GO:0010043">
    <property type="term" value="P:response to zinc ion"/>
    <property type="evidence" value="ECO:0007669"/>
    <property type="project" value="TreeGrafter"/>
</dbReference>